<feature type="transmembrane region" description="Helical" evidence="2">
    <location>
        <begin position="147"/>
        <end position="165"/>
    </location>
</feature>
<evidence type="ECO:0000313" key="3">
    <source>
        <dbReference type="EMBL" id="MFF5293389.1"/>
    </source>
</evidence>
<protein>
    <submittedName>
        <fullName evidence="3">Uncharacterized protein</fullName>
    </submittedName>
</protein>
<dbReference type="RefSeq" id="WP_020517944.1">
    <property type="nucleotide sequence ID" value="NZ_JBIAZU010000005.1"/>
</dbReference>
<dbReference type="EMBL" id="JBIAZU010000005">
    <property type="protein sequence ID" value="MFF5293389.1"/>
    <property type="molecule type" value="Genomic_DNA"/>
</dbReference>
<keyword evidence="4" id="KW-1185">Reference proteome</keyword>
<evidence type="ECO:0000256" key="2">
    <source>
        <dbReference type="SAM" id="Phobius"/>
    </source>
</evidence>
<feature type="transmembrane region" description="Helical" evidence="2">
    <location>
        <begin position="177"/>
        <end position="202"/>
    </location>
</feature>
<organism evidence="3 4">
    <name type="scientific">Paractinoplanes globisporus</name>
    <dbReference type="NCBI Taxonomy" id="113565"/>
    <lineage>
        <taxon>Bacteria</taxon>
        <taxon>Bacillati</taxon>
        <taxon>Actinomycetota</taxon>
        <taxon>Actinomycetes</taxon>
        <taxon>Micromonosporales</taxon>
        <taxon>Micromonosporaceae</taxon>
        <taxon>Paractinoplanes</taxon>
    </lineage>
</organism>
<reference evidence="3 4" key="1">
    <citation type="submission" date="2024-10" db="EMBL/GenBank/DDBJ databases">
        <title>The Natural Products Discovery Center: Release of the First 8490 Sequenced Strains for Exploring Actinobacteria Biosynthetic Diversity.</title>
        <authorList>
            <person name="Kalkreuter E."/>
            <person name="Kautsar S.A."/>
            <person name="Yang D."/>
            <person name="Bader C.D."/>
            <person name="Teijaro C.N."/>
            <person name="Fluegel L."/>
            <person name="Davis C.M."/>
            <person name="Simpson J.R."/>
            <person name="Lauterbach L."/>
            <person name="Steele A.D."/>
            <person name="Gui C."/>
            <person name="Meng S."/>
            <person name="Li G."/>
            <person name="Viehrig K."/>
            <person name="Ye F."/>
            <person name="Su P."/>
            <person name="Kiefer A.F."/>
            <person name="Nichols A."/>
            <person name="Cepeda A.J."/>
            <person name="Yan W."/>
            <person name="Fan B."/>
            <person name="Jiang Y."/>
            <person name="Adhikari A."/>
            <person name="Zheng C.-J."/>
            <person name="Schuster L."/>
            <person name="Cowan T.M."/>
            <person name="Smanski M.J."/>
            <person name="Chevrette M.G."/>
            <person name="De Carvalho L.P.S."/>
            <person name="Shen B."/>
        </authorList>
    </citation>
    <scope>NUCLEOTIDE SEQUENCE [LARGE SCALE GENOMIC DNA]</scope>
    <source>
        <strain evidence="3 4">NPDC000087</strain>
    </source>
</reference>
<evidence type="ECO:0000313" key="4">
    <source>
        <dbReference type="Proteomes" id="UP001602245"/>
    </source>
</evidence>
<proteinExistence type="predicted"/>
<keyword evidence="2" id="KW-0472">Membrane</keyword>
<name>A0ABW6WJB2_9ACTN</name>
<keyword evidence="2" id="KW-0812">Transmembrane</keyword>
<feature type="region of interest" description="Disordered" evidence="1">
    <location>
        <begin position="1"/>
        <end position="60"/>
    </location>
</feature>
<comment type="caution">
    <text evidence="3">The sequence shown here is derived from an EMBL/GenBank/DDBJ whole genome shotgun (WGS) entry which is preliminary data.</text>
</comment>
<keyword evidence="2" id="KW-1133">Transmembrane helix</keyword>
<dbReference type="Proteomes" id="UP001602245">
    <property type="component" value="Unassembled WGS sequence"/>
</dbReference>
<sequence length="232" mass="24358">MEGHRYADDEPSWYSGQGQYGHTTDPEISGIHERPSGAFRLPEQRPAGAPATNPYALNDPLATTGGHSFAAEVDAGPAYDSMRVPVRGPEYPTIRPTGAEPMAPVAPLGPGGQPQMPMAEPTSLVPPIAASKVPEAVYHARRPVSSFLVAIVMIVLMIPVVRLLIDQTFSGDPNARGIVPAVLLTLGFTLTGIGLFAIARGGTITRESWLRPPVAYLPAGLILLLAAGLAVA</sequence>
<feature type="transmembrane region" description="Helical" evidence="2">
    <location>
        <begin position="214"/>
        <end position="231"/>
    </location>
</feature>
<accession>A0ABW6WJB2</accession>
<gene>
    <name evidence="3" type="ORF">ACFY35_28480</name>
</gene>
<evidence type="ECO:0000256" key="1">
    <source>
        <dbReference type="SAM" id="MobiDB-lite"/>
    </source>
</evidence>